<dbReference type="RefSeq" id="WP_307110189.1">
    <property type="nucleotide sequence ID" value="NZ_JAURUE010000001.1"/>
</dbReference>
<sequence>MSAPDTTTGVGSPDRSDAVMALLRAVHDALDLPLPGLADQDEREHYHLLTDRAAVARVVLAGVLERDYAFESAAAYLRGRTKGAPVTYTPWEDKGGPA</sequence>
<gene>
    <name evidence="1" type="ORF">JOF35_001135</name>
</gene>
<organism evidence="1 2">
    <name type="scientific">Streptomyces demainii</name>
    <dbReference type="NCBI Taxonomy" id="588122"/>
    <lineage>
        <taxon>Bacteria</taxon>
        <taxon>Bacillati</taxon>
        <taxon>Actinomycetota</taxon>
        <taxon>Actinomycetes</taxon>
        <taxon>Kitasatosporales</taxon>
        <taxon>Streptomycetaceae</taxon>
        <taxon>Streptomyces</taxon>
    </lineage>
</organism>
<reference evidence="1 2" key="1">
    <citation type="submission" date="2023-07" db="EMBL/GenBank/DDBJ databases">
        <title>Sequencing the genomes of 1000 actinobacteria strains.</title>
        <authorList>
            <person name="Klenk H.-P."/>
        </authorList>
    </citation>
    <scope>NUCLEOTIDE SEQUENCE [LARGE SCALE GENOMIC DNA]</scope>
    <source>
        <strain evidence="1 2">DSM 41600</strain>
    </source>
</reference>
<proteinExistence type="predicted"/>
<accession>A0ABT9KKB7</accession>
<dbReference type="Proteomes" id="UP001234880">
    <property type="component" value="Unassembled WGS sequence"/>
</dbReference>
<comment type="caution">
    <text evidence="1">The sequence shown here is derived from an EMBL/GenBank/DDBJ whole genome shotgun (WGS) entry which is preliminary data.</text>
</comment>
<protein>
    <submittedName>
        <fullName evidence="1">Uncharacterized protein</fullName>
    </submittedName>
</protein>
<dbReference type="EMBL" id="JAURUE010000001">
    <property type="protein sequence ID" value="MDP9608858.1"/>
    <property type="molecule type" value="Genomic_DNA"/>
</dbReference>
<evidence type="ECO:0000313" key="1">
    <source>
        <dbReference type="EMBL" id="MDP9608858.1"/>
    </source>
</evidence>
<keyword evidence="2" id="KW-1185">Reference proteome</keyword>
<name>A0ABT9KKB7_9ACTN</name>
<evidence type="ECO:0000313" key="2">
    <source>
        <dbReference type="Proteomes" id="UP001234880"/>
    </source>
</evidence>